<dbReference type="PROSITE" id="PS51257">
    <property type="entry name" value="PROKAR_LIPOPROTEIN"/>
    <property type="match status" value="1"/>
</dbReference>
<sequence length="249" mass="27206">MKSTTVFINMAVALVCFLSACGAEHVAPTSGTTTGQGGSMARFAVTGDHLYTIDHNNLHLFDISRPKDPVKSKSMGLGFGIETIFPFQDKLFIGSQTGMSILSIQDPSNPTHVSSYEHVVSCDPVVTDGRYAYVTLSSGTTCRQSINELQIIDIQNMRSLQLLKRYPMTNPKGLGVDGNLLFVCDNGLKVFDASNVQDIQLKHHFKINAYDVIPYNGQLLVIGSDGFYQYRYNGESIELLSSLPVEPAG</sequence>
<protein>
    <submittedName>
        <fullName evidence="2">LVIVD repeat-containing protein</fullName>
    </submittedName>
</protein>
<dbReference type="InterPro" id="IPR011047">
    <property type="entry name" value="Quinoprotein_ADH-like_sf"/>
</dbReference>
<accession>A0ABW2DP54</accession>
<organism evidence="2 3">
    <name type="scientific">Rufibacter roseus</name>
    <dbReference type="NCBI Taxonomy" id="1567108"/>
    <lineage>
        <taxon>Bacteria</taxon>
        <taxon>Pseudomonadati</taxon>
        <taxon>Bacteroidota</taxon>
        <taxon>Cytophagia</taxon>
        <taxon>Cytophagales</taxon>
        <taxon>Hymenobacteraceae</taxon>
        <taxon>Rufibacter</taxon>
    </lineage>
</organism>
<dbReference type="SUPFAM" id="SSF50998">
    <property type="entry name" value="Quinoprotein alcohol dehydrogenase-like"/>
    <property type="match status" value="1"/>
</dbReference>
<dbReference type="EMBL" id="JBHSYQ010000006">
    <property type="protein sequence ID" value="MFC6998551.1"/>
    <property type="molecule type" value="Genomic_DNA"/>
</dbReference>
<evidence type="ECO:0000313" key="3">
    <source>
        <dbReference type="Proteomes" id="UP001596405"/>
    </source>
</evidence>
<feature type="chain" id="PRO_5046635908" evidence="1">
    <location>
        <begin position="23"/>
        <end position="249"/>
    </location>
</feature>
<dbReference type="Proteomes" id="UP001596405">
    <property type="component" value="Unassembled WGS sequence"/>
</dbReference>
<name>A0ABW2DP54_9BACT</name>
<keyword evidence="3" id="KW-1185">Reference proteome</keyword>
<reference evidence="3" key="1">
    <citation type="journal article" date="2019" name="Int. J. Syst. Evol. Microbiol.">
        <title>The Global Catalogue of Microorganisms (GCM) 10K type strain sequencing project: providing services to taxonomists for standard genome sequencing and annotation.</title>
        <authorList>
            <consortium name="The Broad Institute Genomics Platform"/>
            <consortium name="The Broad Institute Genome Sequencing Center for Infectious Disease"/>
            <person name="Wu L."/>
            <person name="Ma J."/>
        </authorList>
    </citation>
    <scope>NUCLEOTIDE SEQUENCE [LARGE SCALE GENOMIC DNA]</scope>
    <source>
        <strain evidence="3">CGMCC 4.7393</strain>
    </source>
</reference>
<dbReference type="Pfam" id="PF08309">
    <property type="entry name" value="LVIVD"/>
    <property type="match status" value="4"/>
</dbReference>
<feature type="signal peptide" evidence="1">
    <location>
        <begin position="1"/>
        <end position="22"/>
    </location>
</feature>
<evidence type="ECO:0000256" key="1">
    <source>
        <dbReference type="SAM" id="SignalP"/>
    </source>
</evidence>
<dbReference type="InterPro" id="IPR013211">
    <property type="entry name" value="LVIVD"/>
</dbReference>
<comment type="caution">
    <text evidence="2">The sequence shown here is derived from an EMBL/GenBank/DDBJ whole genome shotgun (WGS) entry which is preliminary data.</text>
</comment>
<keyword evidence="1" id="KW-0732">Signal</keyword>
<gene>
    <name evidence="2" type="ORF">ACFQHR_13010</name>
</gene>
<dbReference type="RefSeq" id="WP_066617262.1">
    <property type="nucleotide sequence ID" value="NZ_JBHSYQ010000006.1"/>
</dbReference>
<proteinExistence type="predicted"/>
<evidence type="ECO:0000313" key="2">
    <source>
        <dbReference type="EMBL" id="MFC6998551.1"/>
    </source>
</evidence>